<reference evidence="1" key="1">
    <citation type="journal article" date="2005" name="Environ. Microbiol.">
        <title>Genetic and functional properties of uncultivated thermophilic crenarchaeotes from a subsurface gold mine as revealed by analysis of genome fragments.</title>
        <authorList>
            <person name="Nunoura T."/>
            <person name="Hirayama H."/>
            <person name="Takami H."/>
            <person name="Oida H."/>
            <person name="Nishi S."/>
            <person name="Shimamura S."/>
            <person name="Suzuki Y."/>
            <person name="Inagaki F."/>
            <person name="Takai K."/>
            <person name="Nealson K.H."/>
            <person name="Horikoshi K."/>
        </authorList>
    </citation>
    <scope>NUCLEOTIDE SEQUENCE</scope>
</reference>
<accession>H5SEA0</accession>
<dbReference type="EMBL" id="AP011690">
    <property type="protein sequence ID" value="BAL54486.1"/>
    <property type="molecule type" value="Genomic_DNA"/>
</dbReference>
<gene>
    <name evidence="1" type="ORF">HGMM_F16E03C25</name>
</gene>
<name>H5SEA0_9BACT</name>
<sequence>MPRRPFRYQKHFTVEQANRMLPLVRAIVQDICALGTEIRQRQQRLGQLEEHSGLGHWYDEERARVLEELQRDAARLEEYLHELHQLGVEFKGWEGLVDFPAILHGREVFLCWKLGEPEVAHWHDLDAGFAGRRQLELPTSCENPSPTS</sequence>
<reference evidence="1" key="2">
    <citation type="journal article" date="2012" name="PLoS ONE">
        <title>A Deeply Branching Thermophilic Bacterium with an Ancient Acetyl-CoA Pathway Dominates a Subsurface Ecosystem.</title>
        <authorList>
            <person name="Takami H."/>
            <person name="Noguchi H."/>
            <person name="Takaki Y."/>
            <person name="Uchiyama I."/>
            <person name="Toyoda A."/>
            <person name="Nishi S."/>
            <person name="Chee G.-J."/>
            <person name="Arai W."/>
            <person name="Nunoura T."/>
            <person name="Itoh T."/>
            <person name="Hattori M."/>
            <person name="Takai K."/>
        </authorList>
    </citation>
    <scope>NUCLEOTIDE SEQUENCE</scope>
</reference>
<evidence type="ECO:0000313" key="1">
    <source>
        <dbReference type="EMBL" id="BAL54486.1"/>
    </source>
</evidence>
<dbReference type="PIRSF" id="PIRSF016498">
    <property type="entry name" value="UCP016498"/>
    <property type="match status" value="1"/>
</dbReference>
<dbReference type="Pfam" id="PF09969">
    <property type="entry name" value="DUF2203"/>
    <property type="match status" value="1"/>
</dbReference>
<dbReference type="AlphaFoldDB" id="H5SEA0"/>
<organism evidence="1">
    <name type="scientific">uncultured Planctomycetota bacterium</name>
    <dbReference type="NCBI Taxonomy" id="120965"/>
    <lineage>
        <taxon>Bacteria</taxon>
        <taxon>Pseudomonadati</taxon>
        <taxon>Planctomycetota</taxon>
        <taxon>environmental samples</taxon>
    </lineage>
</organism>
<dbReference type="InterPro" id="IPR018699">
    <property type="entry name" value="DUF2203"/>
</dbReference>
<protein>
    <submittedName>
        <fullName evidence="1">Hypothetical conserved protein</fullName>
    </submittedName>
</protein>
<proteinExistence type="predicted"/>